<keyword evidence="1" id="KW-0472">Membrane</keyword>
<feature type="transmembrane region" description="Helical" evidence="1">
    <location>
        <begin position="32"/>
        <end position="56"/>
    </location>
</feature>
<comment type="caution">
    <text evidence="2">The sequence shown here is derived from an EMBL/GenBank/DDBJ whole genome shotgun (WGS) entry which is preliminary data.</text>
</comment>
<dbReference type="AlphaFoldDB" id="A0A9Q1EAJ0"/>
<proteinExistence type="predicted"/>
<evidence type="ECO:0000313" key="3">
    <source>
        <dbReference type="Proteomes" id="UP001152622"/>
    </source>
</evidence>
<keyword evidence="3" id="KW-1185">Reference proteome</keyword>
<name>A0A9Q1EAJ0_SYNKA</name>
<keyword evidence="1" id="KW-1133">Transmembrane helix</keyword>
<keyword evidence="1" id="KW-0812">Transmembrane</keyword>
<dbReference type="Proteomes" id="UP001152622">
    <property type="component" value="Chromosome 21"/>
</dbReference>
<accession>A0A9Q1EAJ0</accession>
<evidence type="ECO:0000256" key="1">
    <source>
        <dbReference type="SAM" id="Phobius"/>
    </source>
</evidence>
<reference evidence="2" key="1">
    <citation type="journal article" date="2023" name="Science">
        <title>Genome structures resolve the early diversification of teleost fishes.</title>
        <authorList>
            <person name="Parey E."/>
            <person name="Louis A."/>
            <person name="Montfort J."/>
            <person name="Bouchez O."/>
            <person name="Roques C."/>
            <person name="Iampietro C."/>
            <person name="Lluch J."/>
            <person name="Castinel A."/>
            <person name="Donnadieu C."/>
            <person name="Desvignes T."/>
            <person name="Floi Bucao C."/>
            <person name="Jouanno E."/>
            <person name="Wen M."/>
            <person name="Mejri S."/>
            <person name="Dirks R."/>
            <person name="Jansen H."/>
            <person name="Henkel C."/>
            <person name="Chen W.J."/>
            <person name="Zahm M."/>
            <person name="Cabau C."/>
            <person name="Klopp C."/>
            <person name="Thompson A.W."/>
            <person name="Robinson-Rechavi M."/>
            <person name="Braasch I."/>
            <person name="Lecointre G."/>
            <person name="Bobe J."/>
            <person name="Postlethwait J.H."/>
            <person name="Berthelot C."/>
            <person name="Roest Crollius H."/>
            <person name="Guiguen Y."/>
        </authorList>
    </citation>
    <scope>NUCLEOTIDE SEQUENCE</scope>
    <source>
        <strain evidence="2">WJC10195</strain>
    </source>
</reference>
<organism evidence="2 3">
    <name type="scientific">Synaphobranchus kaupii</name>
    <name type="common">Kaup's arrowtooth eel</name>
    <dbReference type="NCBI Taxonomy" id="118154"/>
    <lineage>
        <taxon>Eukaryota</taxon>
        <taxon>Metazoa</taxon>
        <taxon>Chordata</taxon>
        <taxon>Craniata</taxon>
        <taxon>Vertebrata</taxon>
        <taxon>Euteleostomi</taxon>
        <taxon>Actinopterygii</taxon>
        <taxon>Neopterygii</taxon>
        <taxon>Teleostei</taxon>
        <taxon>Anguilliformes</taxon>
        <taxon>Synaphobranchidae</taxon>
        <taxon>Synaphobranchus</taxon>
    </lineage>
</organism>
<evidence type="ECO:0000313" key="2">
    <source>
        <dbReference type="EMBL" id="KAJ8335258.1"/>
    </source>
</evidence>
<gene>
    <name evidence="2" type="ORF">SKAU_G00408970</name>
</gene>
<sequence>MTGAPCWSPAAKDVQQAAGTADALLVIHNRKVLLGTMFGSLLLVTMLFGATAAALIDVDADMDMHWQLWKAQYSKAYKQQLNPPCLVQF</sequence>
<dbReference type="EMBL" id="JAINUF010000021">
    <property type="protein sequence ID" value="KAJ8335258.1"/>
    <property type="molecule type" value="Genomic_DNA"/>
</dbReference>
<protein>
    <submittedName>
        <fullName evidence="2">Uncharacterized protein</fullName>
    </submittedName>
</protein>